<name>A0A381QNL3_9ZZZZ</name>
<evidence type="ECO:0000259" key="2">
    <source>
        <dbReference type="Pfam" id="PF22640"/>
    </source>
</evidence>
<dbReference type="Gene3D" id="3.90.550.10">
    <property type="entry name" value="Spore Coat Polysaccharide Biosynthesis Protein SpsA, Chain A"/>
    <property type="match status" value="1"/>
</dbReference>
<dbReference type="GO" id="GO:0004475">
    <property type="term" value="F:mannose-1-phosphate guanylyltransferase (GTP) activity"/>
    <property type="evidence" value="ECO:0007669"/>
    <property type="project" value="TreeGrafter"/>
</dbReference>
<dbReference type="AlphaFoldDB" id="A0A381QNL3"/>
<sequence>MLSLASDEPLIVDTVNRALGLVPEERIRILASDRLTELILEVLPSLGREAFMVEPQARGTAPVLAWAAWEIAKIDPAAVIVSLHADHIIKPVTAYLQLLRDAADLAQETGRLFAVSVPPNRPETGYGYIEPGEPLDAPAGVQAFTVAAFHEKPDTETARRYVTEGHSWNSGIFVWTAAAFLGEVRKVAPEIGDLLPLIDDESSEAFFAQVPSATVDVAVLERSARVASVTATFDWDDVGSWEDLTRSREADASGNVVVGLGHVVEGEGNVIYTEGSTVVTFGVNGLVVVQSGDITLVSTTERAPDLKRLLERLPASVREPTTPGGTD</sequence>
<dbReference type="PANTHER" id="PTHR46390:SF1">
    <property type="entry name" value="MANNOSE-1-PHOSPHATE GUANYLYLTRANSFERASE"/>
    <property type="match status" value="1"/>
</dbReference>
<dbReference type="PANTHER" id="PTHR46390">
    <property type="entry name" value="MANNOSE-1-PHOSPHATE GUANYLYLTRANSFERASE"/>
    <property type="match status" value="1"/>
</dbReference>
<dbReference type="SUPFAM" id="SSF53448">
    <property type="entry name" value="Nucleotide-diphospho-sugar transferases"/>
    <property type="match status" value="1"/>
</dbReference>
<dbReference type="InterPro" id="IPR054566">
    <property type="entry name" value="ManC/GMP-like_b-helix"/>
</dbReference>
<feature type="domain" description="Nucleotidyl transferase" evidence="1">
    <location>
        <begin position="34"/>
        <end position="251"/>
    </location>
</feature>
<dbReference type="InterPro" id="IPR029044">
    <property type="entry name" value="Nucleotide-diphossugar_trans"/>
</dbReference>
<dbReference type="InterPro" id="IPR005835">
    <property type="entry name" value="NTP_transferase_dom"/>
</dbReference>
<dbReference type="EMBL" id="UINC01001449">
    <property type="protein sequence ID" value="SUZ80951.1"/>
    <property type="molecule type" value="Genomic_DNA"/>
</dbReference>
<dbReference type="InterPro" id="IPR051161">
    <property type="entry name" value="Mannose-6P_isomerase_type2"/>
</dbReference>
<reference evidence="3" key="1">
    <citation type="submission" date="2018-05" db="EMBL/GenBank/DDBJ databases">
        <authorList>
            <person name="Lanie J.A."/>
            <person name="Ng W.-L."/>
            <person name="Kazmierczak K.M."/>
            <person name="Andrzejewski T.M."/>
            <person name="Davidsen T.M."/>
            <person name="Wayne K.J."/>
            <person name="Tettelin H."/>
            <person name="Glass J.I."/>
            <person name="Rusch D."/>
            <person name="Podicherti R."/>
            <person name="Tsui H.-C.T."/>
            <person name="Winkler M.E."/>
        </authorList>
    </citation>
    <scope>NUCLEOTIDE SEQUENCE</scope>
</reference>
<evidence type="ECO:0000259" key="1">
    <source>
        <dbReference type="Pfam" id="PF00483"/>
    </source>
</evidence>
<dbReference type="GO" id="GO:0009298">
    <property type="term" value="P:GDP-mannose biosynthetic process"/>
    <property type="evidence" value="ECO:0007669"/>
    <property type="project" value="TreeGrafter"/>
</dbReference>
<accession>A0A381QNL3</accession>
<dbReference type="Pfam" id="PF22640">
    <property type="entry name" value="ManC_GMP_beta-helix"/>
    <property type="match status" value="1"/>
</dbReference>
<proteinExistence type="predicted"/>
<organism evidence="3">
    <name type="scientific">marine metagenome</name>
    <dbReference type="NCBI Taxonomy" id="408172"/>
    <lineage>
        <taxon>unclassified sequences</taxon>
        <taxon>metagenomes</taxon>
        <taxon>ecological metagenomes</taxon>
    </lineage>
</organism>
<dbReference type="Pfam" id="PF00483">
    <property type="entry name" value="NTP_transferase"/>
    <property type="match status" value="1"/>
</dbReference>
<feature type="domain" description="MannoseP isomerase/GMP-like beta-helix" evidence="2">
    <location>
        <begin position="264"/>
        <end position="313"/>
    </location>
</feature>
<protein>
    <submittedName>
        <fullName evidence="3">Uncharacterized protein</fullName>
    </submittedName>
</protein>
<gene>
    <name evidence="3" type="ORF">METZ01_LOCUS33805</name>
</gene>
<dbReference type="SUPFAM" id="SSF159283">
    <property type="entry name" value="Guanosine diphospho-D-mannose pyrophosphorylase/mannose-6-phosphate isomerase linker domain"/>
    <property type="match status" value="1"/>
</dbReference>
<evidence type="ECO:0000313" key="3">
    <source>
        <dbReference type="EMBL" id="SUZ80951.1"/>
    </source>
</evidence>